<dbReference type="Proteomes" id="UP000317940">
    <property type="component" value="Unassembled WGS sequence"/>
</dbReference>
<dbReference type="EMBL" id="VIWT01000001">
    <property type="protein sequence ID" value="TWG00795.1"/>
    <property type="molecule type" value="Genomic_DNA"/>
</dbReference>
<evidence type="ECO:0000256" key="1">
    <source>
        <dbReference type="SAM" id="SignalP"/>
    </source>
</evidence>
<dbReference type="RefSeq" id="WP_145906840.1">
    <property type="nucleotide sequence ID" value="NZ_BAAAMZ010000003.1"/>
</dbReference>
<dbReference type="OrthoDB" id="4461339at2"/>
<comment type="caution">
    <text evidence="2">The sequence shown here is derived from an EMBL/GenBank/DDBJ whole genome shotgun (WGS) entry which is preliminary data.</text>
</comment>
<dbReference type="PROSITE" id="PS51318">
    <property type="entry name" value="TAT"/>
    <property type="match status" value="1"/>
</dbReference>
<evidence type="ECO:0000313" key="2">
    <source>
        <dbReference type="EMBL" id="TWG00795.1"/>
    </source>
</evidence>
<sequence length="313" mass="31293">MPRNAPAHSSTRRRLSGAVGAAAAALLLTVAAAPAQAAGAPGGGYTGMGHCPLTSPAMQDPSDLQVGCVVAVTNAGSFTIGSTVVPLTSPITLQFGVYWDKSAPQVNFPDGSSANQYTTVTPSGAPLLSAQPAQITIPGIVNFLPGLTSIFAQVQLAGQVTQFTPLATGESYPVFKLPVKLHLSNAFFGDDCYIGSDSSPIVLAPTTGTTAPPAPAKPMTGDPGTISVNQDPNGYSSLLASFTGASLVDNTFTVPGATGCGLGGSLDWIIDLAMGLPAGAGSGSVSFRQTDTSLALDTSLSDLTSALNASAGH</sequence>
<accession>A0A561UN55</accession>
<dbReference type="AlphaFoldDB" id="A0A561UN55"/>
<organism evidence="2 3">
    <name type="scientific">Kitasatospora viridis</name>
    <dbReference type="NCBI Taxonomy" id="281105"/>
    <lineage>
        <taxon>Bacteria</taxon>
        <taxon>Bacillati</taxon>
        <taxon>Actinomycetota</taxon>
        <taxon>Actinomycetes</taxon>
        <taxon>Kitasatosporales</taxon>
        <taxon>Streptomycetaceae</taxon>
        <taxon>Kitasatospora</taxon>
    </lineage>
</organism>
<keyword evidence="1" id="KW-0732">Signal</keyword>
<name>A0A561UN55_9ACTN</name>
<proteinExistence type="predicted"/>
<protein>
    <recommendedName>
        <fullName evidence="4">Secreted protein</fullName>
    </recommendedName>
</protein>
<feature type="signal peptide" evidence="1">
    <location>
        <begin position="1"/>
        <end position="37"/>
    </location>
</feature>
<evidence type="ECO:0000313" key="3">
    <source>
        <dbReference type="Proteomes" id="UP000317940"/>
    </source>
</evidence>
<evidence type="ECO:0008006" key="4">
    <source>
        <dbReference type="Google" id="ProtNLM"/>
    </source>
</evidence>
<dbReference type="InterPro" id="IPR006311">
    <property type="entry name" value="TAT_signal"/>
</dbReference>
<feature type="chain" id="PRO_5022246648" description="Secreted protein" evidence="1">
    <location>
        <begin position="38"/>
        <end position="313"/>
    </location>
</feature>
<keyword evidence="3" id="KW-1185">Reference proteome</keyword>
<reference evidence="2 3" key="1">
    <citation type="submission" date="2019-06" db="EMBL/GenBank/DDBJ databases">
        <title>Sequencing the genomes of 1000 actinobacteria strains.</title>
        <authorList>
            <person name="Klenk H.-P."/>
        </authorList>
    </citation>
    <scope>NUCLEOTIDE SEQUENCE [LARGE SCALE GENOMIC DNA]</scope>
    <source>
        <strain evidence="2 3">DSM 44826</strain>
    </source>
</reference>
<gene>
    <name evidence="2" type="ORF">FHX73_114675</name>
</gene>